<dbReference type="Pfam" id="PF20990">
    <property type="entry name" value="DUF2207_C"/>
    <property type="match status" value="1"/>
</dbReference>
<feature type="transmembrane region" description="Helical" evidence="2">
    <location>
        <begin position="426"/>
        <end position="445"/>
    </location>
</feature>
<sequence length="588" mass="63008">MRRLTVLSFLLLCLGVGFAPPAAAKSFQVTAVQIEATLMPDSSMRVVEHITYDFSGEFHNGTRPIPPGDYEITDMSVSEGGRRLPFTGAPHDLAWRYDAVDEQRTFDISYTVRGAATVGTDVAELYWKWLGVDHPGVGRLRVALEVPGQAEGVRAWAHGPLNGLVELRGTTVLFSVDGVPPSTFVEGRVAVPAGAFTVAPSGGDRLPAILAEEQGLADAANEQRARAQQREAIERFLLRWWFVPPVLGWIVFLACWLKWGREHTAAVDVGQYHRELPEDPPAFAPVLRSFGTVDPSTISVTLVDLAQRGYLTIEELPEERRFRADKMDWRFTWKEQSAPLRAFEYTLLETLFARGPSITQEGLMTWARSNRTESQRWVERIKQQVRADFKAARYVEGGKGPAYALNVLAAIAVVGLSLAAVTRGQVLGLVGAASGSIQILATVSLRRRTQLGAQRAAELDALERFLRDFSQLEDAPVGHLILWERYLVYAVALGVADEVARALAMRLPVEVGAPGQGFAPWYISSSSHGSGVDRIGGLGSLNSFAGGFGPDLVAAATPPSSSSSGGGGGGGFSGGGGGGGGGGGIGAS</sequence>
<dbReference type="AlphaFoldDB" id="A0A6J4J0Z0"/>
<feature type="transmembrane region" description="Helical" evidence="2">
    <location>
        <begin position="238"/>
        <end position="257"/>
    </location>
</feature>
<feature type="domain" description="DUF2207" evidence="4">
    <location>
        <begin position="29"/>
        <end position="190"/>
    </location>
</feature>
<proteinExistence type="predicted"/>
<reference evidence="6" key="1">
    <citation type="submission" date="2020-02" db="EMBL/GenBank/DDBJ databases">
        <authorList>
            <person name="Meier V. D."/>
        </authorList>
    </citation>
    <scope>NUCLEOTIDE SEQUENCE</scope>
    <source>
        <strain evidence="6">AVDCRST_MAG50</strain>
    </source>
</reference>
<keyword evidence="2" id="KW-0472">Membrane</keyword>
<organism evidence="6">
    <name type="scientific">uncultured Acidimicrobiales bacterium</name>
    <dbReference type="NCBI Taxonomy" id="310071"/>
    <lineage>
        <taxon>Bacteria</taxon>
        <taxon>Bacillati</taxon>
        <taxon>Actinomycetota</taxon>
        <taxon>Acidimicrobiia</taxon>
        <taxon>Acidimicrobiales</taxon>
        <taxon>environmental samples</taxon>
    </lineage>
</organism>
<evidence type="ECO:0000256" key="2">
    <source>
        <dbReference type="SAM" id="Phobius"/>
    </source>
</evidence>
<evidence type="ECO:0000259" key="4">
    <source>
        <dbReference type="Pfam" id="PF09972"/>
    </source>
</evidence>
<dbReference type="EMBL" id="CADCTF010000150">
    <property type="protein sequence ID" value="CAA9266062.1"/>
    <property type="molecule type" value="Genomic_DNA"/>
</dbReference>
<feature type="compositionally biased region" description="Gly residues" evidence="1">
    <location>
        <begin position="564"/>
        <end position="588"/>
    </location>
</feature>
<evidence type="ECO:0000256" key="1">
    <source>
        <dbReference type="SAM" id="MobiDB-lite"/>
    </source>
</evidence>
<dbReference type="InterPro" id="IPR018702">
    <property type="entry name" value="DUF2207"/>
</dbReference>
<dbReference type="InterPro" id="IPR048389">
    <property type="entry name" value="YciQ-like_C"/>
</dbReference>
<feature type="domain" description="Predicted membrane protein YciQ-like C-terminal" evidence="5">
    <location>
        <begin position="271"/>
        <end position="503"/>
    </location>
</feature>
<evidence type="ECO:0008006" key="7">
    <source>
        <dbReference type="Google" id="ProtNLM"/>
    </source>
</evidence>
<feature type="region of interest" description="Disordered" evidence="1">
    <location>
        <begin position="555"/>
        <end position="588"/>
    </location>
</feature>
<accession>A0A6J4J0Z0</accession>
<keyword evidence="2" id="KW-0812">Transmembrane</keyword>
<feature type="transmembrane region" description="Helical" evidence="2">
    <location>
        <begin position="402"/>
        <end position="420"/>
    </location>
</feature>
<feature type="chain" id="PRO_5027017610" description="DUF2207 domain-containing protein" evidence="3">
    <location>
        <begin position="25"/>
        <end position="588"/>
    </location>
</feature>
<keyword evidence="3" id="KW-0732">Signal</keyword>
<keyword evidence="2" id="KW-1133">Transmembrane helix</keyword>
<dbReference type="Pfam" id="PF09972">
    <property type="entry name" value="DUF2207"/>
    <property type="match status" value="1"/>
</dbReference>
<gene>
    <name evidence="6" type="ORF">AVDCRST_MAG50-3144</name>
</gene>
<evidence type="ECO:0000259" key="5">
    <source>
        <dbReference type="Pfam" id="PF20990"/>
    </source>
</evidence>
<evidence type="ECO:0000256" key="3">
    <source>
        <dbReference type="SAM" id="SignalP"/>
    </source>
</evidence>
<protein>
    <recommendedName>
        <fullName evidence="7">DUF2207 domain-containing protein</fullName>
    </recommendedName>
</protein>
<feature type="signal peptide" evidence="3">
    <location>
        <begin position="1"/>
        <end position="24"/>
    </location>
</feature>
<name>A0A6J4J0Z0_9ACTN</name>
<evidence type="ECO:0000313" key="6">
    <source>
        <dbReference type="EMBL" id="CAA9266062.1"/>
    </source>
</evidence>